<proteinExistence type="predicted"/>
<dbReference type="EMBL" id="JBHUER010000004">
    <property type="protein sequence ID" value="MFD1702957.1"/>
    <property type="molecule type" value="Genomic_DNA"/>
</dbReference>
<dbReference type="Proteomes" id="UP001597308">
    <property type="component" value="Unassembled WGS sequence"/>
</dbReference>
<gene>
    <name evidence="3" type="ORF">ACFSCV_08055</name>
</gene>
<keyword evidence="4" id="KW-1185">Reference proteome</keyword>
<sequence>MAKKSGSSARIWFLAHSWLALPIWAFLFFVCLTGTIATVSQEIVWLANPAVRANAPSADATPLGYDEALAAVERQRPGVVPTQIVRSVKSQFALRVEVARPDGATVELFVNPYTGEIQGEQGAFDFQQFTRALHGWLLTPFTNGFAIGWYAVSLLSIPLLGSLITGVVVYKKFWRAYLRPRLRLSKGPRAFWGDLHRLVAIWSIPFVAIMSVTAGWFLIQAILFDNAISISTAGAPPIVAREHAPNLKAGEAPPKVSVDRAVAAAKESFPDLEPGLIMLPQNAFSHVSVWGRGSYPLIFEQAAVNPYTYGVEWTRRVSDRNALELVTESMRPLHVGDFVGLSLKLVYFLFGAMLTALSLSGVMIWTKRTAQATVSVARGEPMPAPFPEPAE</sequence>
<dbReference type="InterPro" id="IPR005625">
    <property type="entry name" value="PepSY-ass_TM"/>
</dbReference>
<feature type="transmembrane region" description="Helical" evidence="1">
    <location>
        <begin position="12"/>
        <end position="37"/>
    </location>
</feature>
<dbReference type="PANTHER" id="PTHR34219">
    <property type="entry name" value="IRON-REGULATED INNER MEMBRANE PROTEIN-RELATED"/>
    <property type="match status" value="1"/>
</dbReference>
<name>A0ABW4K7M8_9HYPH</name>
<dbReference type="PANTHER" id="PTHR34219:SF8">
    <property type="entry name" value="PEPSY DOMAIN-CONTAINING PROTEIN"/>
    <property type="match status" value="1"/>
</dbReference>
<evidence type="ECO:0000313" key="4">
    <source>
        <dbReference type="Proteomes" id="UP001597308"/>
    </source>
</evidence>
<feature type="domain" description="PepSY" evidence="2">
    <location>
        <begin position="63"/>
        <end position="120"/>
    </location>
</feature>
<evidence type="ECO:0000256" key="1">
    <source>
        <dbReference type="SAM" id="Phobius"/>
    </source>
</evidence>
<keyword evidence="1" id="KW-0472">Membrane</keyword>
<evidence type="ECO:0000313" key="3">
    <source>
        <dbReference type="EMBL" id="MFD1702957.1"/>
    </source>
</evidence>
<feature type="transmembrane region" description="Helical" evidence="1">
    <location>
        <begin position="147"/>
        <end position="174"/>
    </location>
</feature>
<dbReference type="RefSeq" id="WP_378798710.1">
    <property type="nucleotide sequence ID" value="NZ_JBHUER010000004.1"/>
</dbReference>
<comment type="caution">
    <text evidence="3">The sequence shown here is derived from an EMBL/GenBank/DDBJ whole genome shotgun (WGS) entry which is preliminary data.</text>
</comment>
<reference evidence="4" key="1">
    <citation type="journal article" date="2019" name="Int. J. Syst. Evol. Microbiol.">
        <title>The Global Catalogue of Microorganisms (GCM) 10K type strain sequencing project: providing services to taxonomists for standard genome sequencing and annotation.</title>
        <authorList>
            <consortium name="The Broad Institute Genomics Platform"/>
            <consortium name="The Broad Institute Genome Sequencing Center for Infectious Disease"/>
            <person name="Wu L."/>
            <person name="Ma J."/>
        </authorList>
    </citation>
    <scope>NUCLEOTIDE SEQUENCE [LARGE SCALE GENOMIC DNA]</scope>
    <source>
        <strain evidence="4">KCTC 23707</strain>
    </source>
</reference>
<evidence type="ECO:0000259" key="2">
    <source>
        <dbReference type="Pfam" id="PF03413"/>
    </source>
</evidence>
<dbReference type="Pfam" id="PF03929">
    <property type="entry name" value="PepSY_TM"/>
    <property type="match status" value="1"/>
</dbReference>
<keyword evidence="1" id="KW-0812">Transmembrane</keyword>
<accession>A0ABW4K7M8</accession>
<organism evidence="3 4">
    <name type="scientific">Methylopila henanensis</name>
    <dbReference type="NCBI Taxonomy" id="873516"/>
    <lineage>
        <taxon>Bacteria</taxon>
        <taxon>Pseudomonadati</taxon>
        <taxon>Pseudomonadota</taxon>
        <taxon>Alphaproteobacteria</taxon>
        <taxon>Hyphomicrobiales</taxon>
        <taxon>Methylopilaceae</taxon>
        <taxon>Methylopila</taxon>
    </lineage>
</organism>
<dbReference type="Pfam" id="PF03413">
    <property type="entry name" value="PepSY"/>
    <property type="match status" value="1"/>
</dbReference>
<dbReference type="InterPro" id="IPR025711">
    <property type="entry name" value="PepSY"/>
</dbReference>
<keyword evidence="1" id="KW-1133">Transmembrane helix</keyword>
<feature type="transmembrane region" description="Helical" evidence="1">
    <location>
        <begin position="345"/>
        <end position="365"/>
    </location>
</feature>
<protein>
    <submittedName>
        <fullName evidence="3">PepSY-associated TM helix domain-containing protein</fullName>
    </submittedName>
</protein>
<feature type="transmembrane region" description="Helical" evidence="1">
    <location>
        <begin position="195"/>
        <end position="219"/>
    </location>
</feature>